<dbReference type="AlphaFoldDB" id="E0XSZ6"/>
<evidence type="ECO:0000313" key="1">
    <source>
        <dbReference type="EMBL" id="ADI17537.1"/>
    </source>
</evidence>
<reference evidence="1" key="1">
    <citation type="journal article" date="2011" name="Environ. Microbiol.">
        <title>Time-series analyses of Monterey Bay coastal microbial picoplankton using a 'genome proxy' microarray.</title>
        <authorList>
            <person name="Rich V.I."/>
            <person name="Pham V.D."/>
            <person name="Eppley J."/>
            <person name="Shi Y."/>
            <person name="DeLong E.F."/>
        </authorList>
    </citation>
    <scope>NUCLEOTIDE SEQUENCE</scope>
</reference>
<proteinExistence type="predicted"/>
<accession>E0XSZ6</accession>
<name>E0XSZ6_9PROT</name>
<dbReference type="EMBL" id="GU474868">
    <property type="protein sequence ID" value="ADI17537.1"/>
    <property type="molecule type" value="Genomic_DNA"/>
</dbReference>
<organism evidence="1">
    <name type="scientific">uncultured alpha proteobacterium HF0130_06E21</name>
    <dbReference type="NCBI Taxonomy" id="710808"/>
    <lineage>
        <taxon>Bacteria</taxon>
        <taxon>Pseudomonadati</taxon>
        <taxon>Pseudomonadota</taxon>
        <taxon>Alphaproteobacteria</taxon>
        <taxon>environmental samples</taxon>
    </lineage>
</organism>
<protein>
    <submittedName>
        <fullName evidence="1">Uncharacterized protein</fullName>
    </submittedName>
</protein>
<sequence length="194" mass="21874">MEYDFSLMRCVSGYHSEERQDDSYIVPSGADFERWDPREAGLSIFRNLVAAPATLEGALAYTKRFGLLTDGRELSVKAWCTHRLLMAEAFSKAESGDWVGLQAHVGLYPLGQMSTRIRSDFNDHGAMRLVLKPRSLIQMAWVEFVLLITGEAKFRQCDMCAVWFAFGPGTKRRSSARFCGPSCRKANHVIKRGI</sequence>